<keyword evidence="3" id="KW-1185">Reference proteome</keyword>
<dbReference type="InterPro" id="IPR031485">
    <property type="entry name" value="CBP_BcsS"/>
</dbReference>
<gene>
    <name evidence="2" type="ORF">GMJLKIPL_1486</name>
</gene>
<dbReference type="RefSeq" id="WP_238234448.1">
    <property type="nucleotide sequence ID" value="NZ_BPQQ01000016.1"/>
</dbReference>
<keyword evidence="1" id="KW-0732">Signal</keyword>
<dbReference type="PROSITE" id="PS51257">
    <property type="entry name" value="PROKAR_LIPOPROTEIN"/>
    <property type="match status" value="1"/>
</dbReference>
<evidence type="ECO:0000256" key="1">
    <source>
        <dbReference type="SAM" id="SignalP"/>
    </source>
</evidence>
<reference evidence="2" key="1">
    <citation type="journal article" date="2021" name="Front. Microbiol.">
        <title>Comprehensive Comparative Genomics and Phenotyping of Methylobacterium Species.</title>
        <authorList>
            <person name="Alessa O."/>
            <person name="Ogura Y."/>
            <person name="Fujitani Y."/>
            <person name="Takami H."/>
            <person name="Hayashi T."/>
            <person name="Sahin N."/>
            <person name="Tani A."/>
        </authorList>
    </citation>
    <scope>NUCLEOTIDE SEQUENCE</scope>
    <source>
        <strain evidence="2">DSM 17168</strain>
    </source>
</reference>
<dbReference type="Pfam" id="PF17036">
    <property type="entry name" value="CBP_BcsS"/>
    <property type="match status" value="1"/>
</dbReference>
<evidence type="ECO:0000313" key="3">
    <source>
        <dbReference type="Proteomes" id="UP001055153"/>
    </source>
</evidence>
<evidence type="ECO:0000313" key="2">
    <source>
        <dbReference type="EMBL" id="GJD99568.1"/>
    </source>
</evidence>
<accession>A0ABQ4SAM9</accession>
<comment type="caution">
    <text evidence="2">The sequence shown here is derived from an EMBL/GenBank/DDBJ whole genome shotgun (WGS) entry which is preliminary data.</text>
</comment>
<name>A0ABQ4SAM9_9HYPH</name>
<feature type="signal peptide" evidence="1">
    <location>
        <begin position="1"/>
        <end position="31"/>
    </location>
</feature>
<proteinExistence type="predicted"/>
<organism evidence="2 3">
    <name type="scientific">Methylobacterium isbiliense</name>
    <dbReference type="NCBI Taxonomy" id="315478"/>
    <lineage>
        <taxon>Bacteria</taxon>
        <taxon>Pseudomonadati</taxon>
        <taxon>Pseudomonadota</taxon>
        <taxon>Alphaproteobacteria</taxon>
        <taxon>Hyphomicrobiales</taxon>
        <taxon>Methylobacteriaceae</taxon>
        <taxon>Methylobacterium</taxon>
    </lineage>
</organism>
<sequence length="249" mass="26202">MRTTASTRSHRRRAALVGAAAAACAGQPALADERSEARTVLFGSLDAGRSSFLQAGLKHAPAGLTASGFTLLAGLGYGARTERDRSPQAQPSSRPSRVMRHTAAGYAVAGWQWVQDWGIAALFAGPEAGAEAVGGAGAGRPLRVGLRLHGEIWAHPTAGTLATATLIAGSARADLWGRLSWGRHALGAYLGPEASLYADRTGYRKWSLGLHATDAGIMGLRARLSAGWLFEEQIRRPGLYAALTLWRPL</sequence>
<feature type="chain" id="PRO_5046101952" description="Cellulose biosynthesis protein BcsS" evidence="1">
    <location>
        <begin position="32"/>
        <end position="249"/>
    </location>
</feature>
<dbReference type="EMBL" id="BPQQ01000016">
    <property type="protein sequence ID" value="GJD99568.1"/>
    <property type="molecule type" value="Genomic_DNA"/>
</dbReference>
<dbReference type="Proteomes" id="UP001055153">
    <property type="component" value="Unassembled WGS sequence"/>
</dbReference>
<protein>
    <recommendedName>
        <fullName evidence="4">Cellulose biosynthesis protein BcsS</fullName>
    </recommendedName>
</protein>
<reference evidence="2" key="2">
    <citation type="submission" date="2021-08" db="EMBL/GenBank/DDBJ databases">
        <authorList>
            <person name="Tani A."/>
            <person name="Ola A."/>
            <person name="Ogura Y."/>
            <person name="Katsura K."/>
            <person name="Hayashi T."/>
        </authorList>
    </citation>
    <scope>NUCLEOTIDE SEQUENCE</scope>
    <source>
        <strain evidence="2">DSM 17168</strain>
    </source>
</reference>
<evidence type="ECO:0008006" key="4">
    <source>
        <dbReference type="Google" id="ProtNLM"/>
    </source>
</evidence>